<name>A0ABP8DJJ7_9ACTN</name>
<dbReference type="EMBL" id="BAABAT010000027">
    <property type="protein sequence ID" value="GAA4257281.1"/>
    <property type="molecule type" value="Genomic_DNA"/>
</dbReference>
<dbReference type="Pfam" id="PF14525">
    <property type="entry name" value="AraC_binding_2"/>
    <property type="match status" value="1"/>
</dbReference>
<dbReference type="PROSITE" id="PS01124">
    <property type="entry name" value="HTH_ARAC_FAMILY_2"/>
    <property type="match status" value="1"/>
</dbReference>
<evidence type="ECO:0000256" key="2">
    <source>
        <dbReference type="ARBA" id="ARBA00023125"/>
    </source>
</evidence>
<dbReference type="Proteomes" id="UP001500620">
    <property type="component" value="Unassembled WGS sequence"/>
</dbReference>
<dbReference type="InterPro" id="IPR018062">
    <property type="entry name" value="HTH_AraC-typ_CS"/>
</dbReference>
<dbReference type="InterPro" id="IPR050204">
    <property type="entry name" value="AraC_XylS_family_regulators"/>
</dbReference>
<gene>
    <name evidence="5" type="ORF">GCM10022255_073460</name>
</gene>
<dbReference type="PRINTS" id="PR00032">
    <property type="entry name" value="HTHARAC"/>
</dbReference>
<reference evidence="6" key="1">
    <citation type="journal article" date="2019" name="Int. J. Syst. Evol. Microbiol.">
        <title>The Global Catalogue of Microorganisms (GCM) 10K type strain sequencing project: providing services to taxonomists for standard genome sequencing and annotation.</title>
        <authorList>
            <consortium name="The Broad Institute Genomics Platform"/>
            <consortium name="The Broad Institute Genome Sequencing Center for Infectious Disease"/>
            <person name="Wu L."/>
            <person name="Ma J."/>
        </authorList>
    </citation>
    <scope>NUCLEOTIDE SEQUENCE [LARGE SCALE GENOMIC DNA]</scope>
    <source>
        <strain evidence="6">JCM 17441</strain>
    </source>
</reference>
<dbReference type="PROSITE" id="PS00041">
    <property type="entry name" value="HTH_ARAC_FAMILY_1"/>
    <property type="match status" value="1"/>
</dbReference>
<dbReference type="SMART" id="SM00342">
    <property type="entry name" value="HTH_ARAC"/>
    <property type="match status" value="1"/>
</dbReference>
<proteinExistence type="predicted"/>
<dbReference type="SUPFAM" id="SSF46689">
    <property type="entry name" value="Homeodomain-like"/>
    <property type="match status" value="1"/>
</dbReference>
<evidence type="ECO:0000256" key="1">
    <source>
        <dbReference type="ARBA" id="ARBA00023015"/>
    </source>
</evidence>
<keyword evidence="1" id="KW-0805">Transcription regulation</keyword>
<dbReference type="PANTHER" id="PTHR46796">
    <property type="entry name" value="HTH-TYPE TRANSCRIPTIONAL ACTIVATOR RHAS-RELATED"/>
    <property type="match status" value="1"/>
</dbReference>
<dbReference type="InterPro" id="IPR018060">
    <property type="entry name" value="HTH_AraC"/>
</dbReference>
<dbReference type="Pfam" id="PF12833">
    <property type="entry name" value="HTH_18"/>
    <property type="match status" value="1"/>
</dbReference>
<protein>
    <submittedName>
        <fullName evidence="5">Helix-turn-helix domain-containing protein</fullName>
    </submittedName>
</protein>
<dbReference type="RefSeq" id="WP_345134281.1">
    <property type="nucleotide sequence ID" value="NZ_BAABAT010000027.1"/>
</dbReference>
<sequence length="311" mass="33658">MLVLDTHDLPAGERAEAFQATVSFNCSSSVAEFEDPGAIRATMSVTDLGAAKVFNIDATGTTLNRTPRIARGSTETSVVLALPMRTDNHMAWAREERLFGPRDLILVDLSVPYVYGWKGTGASYAVHVDVDHLGLPRDMIHAAARELRGSPLYDLVRDHVARVTAQAETIAASGAAQEVGAASAELMRALVVSAAGDGARLRDAMHSSLQARVQAYVRDNLRDPDLTPARIAAANAVSVRALYKLYEAMGQSLEQSIIEQRLQGARADLVSSRRRYTSIAAVARAWGFTNPSFFTSKFRAAYGVTPRQLRA</sequence>
<evidence type="ECO:0000256" key="3">
    <source>
        <dbReference type="ARBA" id="ARBA00023163"/>
    </source>
</evidence>
<dbReference type="Gene3D" id="1.10.10.60">
    <property type="entry name" value="Homeodomain-like"/>
    <property type="match status" value="1"/>
</dbReference>
<feature type="domain" description="HTH araC/xylS-type" evidence="4">
    <location>
        <begin position="211"/>
        <end position="311"/>
    </location>
</feature>
<dbReference type="PANTHER" id="PTHR46796:SF6">
    <property type="entry name" value="ARAC SUBFAMILY"/>
    <property type="match status" value="1"/>
</dbReference>
<keyword evidence="3" id="KW-0804">Transcription</keyword>
<evidence type="ECO:0000313" key="6">
    <source>
        <dbReference type="Proteomes" id="UP001500620"/>
    </source>
</evidence>
<accession>A0ABP8DJJ7</accession>
<dbReference type="InterPro" id="IPR020449">
    <property type="entry name" value="Tscrpt_reg_AraC-type_HTH"/>
</dbReference>
<dbReference type="InterPro" id="IPR009057">
    <property type="entry name" value="Homeodomain-like_sf"/>
</dbReference>
<keyword evidence="6" id="KW-1185">Reference proteome</keyword>
<comment type="caution">
    <text evidence="5">The sequence shown here is derived from an EMBL/GenBank/DDBJ whole genome shotgun (WGS) entry which is preliminary data.</text>
</comment>
<dbReference type="InterPro" id="IPR035418">
    <property type="entry name" value="AraC-bd_2"/>
</dbReference>
<keyword evidence="2" id="KW-0238">DNA-binding</keyword>
<evidence type="ECO:0000259" key="4">
    <source>
        <dbReference type="PROSITE" id="PS01124"/>
    </source>
</evidence>
<evidence type="ECO:0000313" key="5">
    <source>
        <dbReference type="EMBL" id="GAA4257281.1"/>
    </source>
</evidence>
<organism evidence="5 6">
    <name type="scientific">Dactylosporangium darangshiense</name>
    <dbReference type="NCBI Taxonomy" id="579108"/>
    <lineage>
        <taxon>Bacteria</taxon>
        <taxon>Bacillati</taxon>
        <taxon>Actinomycetota</taxon>
        <taxon>Actinomycetes</taxon>
        <taxon>Micromonosporales</taxon>
        <taxon>Micromonosporaceae</taxon>
        <taxon>Dactylosporangium</taxon>
    </lineage>
</organism>